<dbReference type="EMBL" id="AYYO01000050">
    <property type="protein sequence ID" value="KRM54654.1"/>
    <property type="molecule type" value="Genomic_DNA"/>
</dbReference>
<name>A0A0R1ZIA7_9LACO</name>
<dbReference type="Proteomes" id="UP000051679">
    <property type="component" value="Unassembled WGS sequence"/>
</dbReference>
<dbReference type="AlphaFoldDB" id="A0A0R1ZIA7"/>
<dbReference type="CDD" id="cd00093">
    <property type="entry name" value="HTH_XRE"/>
    <property type="match status" value="1"/>
</dbReference>
<gene>
    <name evidence="1" type="ORF">FC18_GL002365</name>
</gene>
<protein>
    <submittedName>
        <fullName evidence="1">Uncharacterized protein</fullName>
    </submittedName>
</protein>
<organism evidence="1 2">
    <name type="scientific">Lacticaseibacillus sharpeae JCM 1186 = DSM 20505</name>
    <dbReference type="NCBI Taxonomy" id="1291052"/>
    <lineage>
        <taxon>Bacteria</taxon>
        <taxon>Bacillati</taxon>
        <taxon>Bacillota</taxon>
        <taxon>Bacilli</taxon>
        <taxon>Lactobacillales</taxon>
        <taxon>Lactobacillaceae</taxon>
        <taxon>Lacticaseibacillus</taxon>
    </lineage>
</organism>
<dbReference type="STRING" id="1291052.FC18_GL002365"/>
<dbReference type="PATRIC" id="fig|1291052.5.peg.2440"/>
<evidence type="ECO:0000313" key="2">
    <source>
        <dbReference type="Proteomes" id="UP000051679"/>
    </source>
</evidence>
<reference evidence="1 2" key="1">
    <citation type="journal article" date="2015" name="Genome Announc.">
        <title>Expanding the biotechnology potential of lactobacilli through comparative genomics of 213 strains and associated genera.</title>
        <authorList>
            <person name="Sun Z."/>
            <person name="Harris H.M."/>
            <person name="McCann A."/>
            <person name="Guo C."/>
            <person name="Argimon S."/>
            <person name="Zhang W."/>
            <person name="Yang X."/>
            <person name="Jeffery I.B."/>
            <person name="Cooney J.C."/>
            <person name="Kagawa T.F."/>
            <person name="Liu W."/>
            <person name="Song Y."/>
            <person name="Salvetti E."/>
            <person name="Wrobel A."/>
            <person name="Rasinkangas P."/>
            <person name="Parkhill J."/>
            <person name="Rea M.C."/>
            <person name="O'Sullivan O."/>
            <person name="Ritari J."/>
            <person name="Douillard F.P."/>
            <person name="Paul Ross R."/>
            <person name="Yang R."/>
            <person name="Briner A.E."/>
            <person name="Felis G.E."/>
            <person name="de Vos W.M."/>
            <person name="Barrangou R."/>
            <person name="Klaenhammer T.R."/>
            <person name="Caufield P.W."/>
            <person name="Cui Y."/>
            <person name="Zhang H."/>
            <person name="O'Toole P.W."/>
        </authorList>
    </citation>
    <scope>NUCLEOTIDE SEQUENCE [LARGE SCALE GENOMIC DNA]</scope>
    <source>
        <strain evidence="1 2">DSM 20505</strain>
    </source>
</reference>
<evidence type="ECO:0000313" key="1">
    <source>
        <dbReference type="EMBL" id="KRM54654.1"/>
    </source>
</evidence>
<dbReference type="OrthoDB" id="34624at2"/>
<dbReference type="InterPro" id="IPR001387">
    <property type="entry name" value="Cro/C1-type_HTH"/>
</dbReference>
<keyword evidence="2" id="KW-1185">Reference proteome</keyword>
<accession>A0A0R1ZIA7</accession>
<dbReference type="RefSeq" id="WP_056976177.1">
    <property type="nucleotide sequence ID" value="NZ_AYYO01000050.1"/>
</dbReference>
<proteinExistence type="predicted"/>
<comment type="caution">
    <text evidence="1">The sequence shown here is derived from an EMBL/GenBank/DDBJ whole genome shotgun (WGS) entry which is preliminary data.</text>
</comment>
<sequence length="296" mass="32599">MSDTNMGKLYKDVRNARGLTLSEASQDVGISSYSRFENGLSDINNSRLGWSQEALALYASDLRNHAVLAPVHLDTLAYSWGTDTTGLHQNLAAIAQLHVAPDNLFWHLVADALTELVQLQAEPQIKRRRLSSGVQARISHYLLHHVYGLNDYDFALTIMPALDPNLALLIGYHAYQDMRDSDDYGHTIYYYQTIAVVSEAAIVAVNGGLAPDQLSRVHAMLAACELEESFGVVRSFDCMYAKSLLAVNTAKTDAQLHAEHVALVQVAADVVIAPRYQYIRASELQSGRLVAAELVD</sequence>